<evidence type="ECO:0000313" key="1">
    <source>
        <dbReference type="EMBL" id="KAK2194429.1"/>
    </source>
</evidence>
<keyword evidence="4" id="KW-1185">Reference proteome</keyword>
<accession>A0AAD9PI19</accession>
<dbReference type="Gene3D" id="1.10.238.10">
    <property type="entry name" value="EF-hand"/>
    <property type="match status" value="1"/>
</dbReference>
<organism evidence="3 4">
    <name type="scientific">Babesia duncani</name>
    <dbReference type="NCBI Taxonomy" id="323732"/>
    <lineage>
        <taxon>Eukaryota</taxon>
        <taxon>Sar</taxon>
        <taxon>Alveolata</taxon>
        <taxon>Apicomplexa</taxon>
        <taxon>Aconoidasida</taxon>
        <taxon>Piroplasmida</taxon>
        <taxon>Babesiidae</taxon>
        <taxon>Babesia</taxon>
    </lineage>
</organism>
<sequence length="143" mass="16520">MIQPFVEQVCHVFSTNGKGTLDHRETLRALSALKVTFNEQELLKRLRGQEINKQGLQDLYNELQVNNYTKQQLETLLTDLMPHGNGTISKSTLQYIMQSQYKLPADNLRVFFRHLNFSEKQEIIPVHVLAENLVALLQNDPDN</sequence>
<dbReference type="SUPFAM" id="SSF47473">
    <property type="entry name" value="EF-hand"/>
    <property type="match status" value="1"/>
</dbReference>
<reference evidence="3" key="1">
    <citation type="journal article" date="2023" name="Nat. Microbiol.">
        <title>Babesia duncani multi-omics identifies virulence factors and drug targets.</title>
        <authorList>
            <person name="Singh P."/>
            <person name="Lonardi S."/>
            <person name="Liang Q."/>
            <person name="Vydyam P."/>
            <person name="Khabirova E."/>
            <person name="Fang T."/>
            <person name="Gihaz S."/>
            <person name="Thekkiniath J."/>
            <person name="Munshi M."/>
            <person name="Abel S."/>
            <person name="Ciampossin L."/>
            <person name="Batugedara G."/>
            <person name="Gupta M."/>
            <person name="Lu X.M."/>
            <person name="Lenz T."/>
            <person name="Chakravarty S."/>
            <person name="Cornillot E."/>
            <person name="Hu Y."/>
            <person name="Ma W."/>
            <person name="Gonzalez L.M."/>
            <person name="Sanchez S."/>
            <person name="Estrada K."/>
            <person name="Sanchez-Flores A."/>
            <person name="Montero E."/>
            <person name="Harb O.S."/>
            <person name="Le Roch K.G."/>
            <person name="Mamoun C.B."/>
        </authorList>
    </citation>
    <scope>NUCLEOTIDE SEQUENCE</scope>
    <source>
        <strain evidence="3">WA1</strain>
        <tissue evidence="2">Blood</tissue>
    </source>
</reference>
<dbReference type="GeneID" id="94337200"/>
<dbReference type="Proteomes" id="UP001214638">
    <property type="component" value="Unassembled WGS sequence"/>
</dbReference>
<evidence type="ECO:0000313" key="4">
    <source>
        <dbReference type="Proteomes" id="UP001214638"/>
    </source>
</evidence>
<protein>
    <submittedName>
        <fullName evidence="3">EF-hand domain pair</fullName>
    </submittedName>
</protein>
<gene>
    <name evidence="3" type="ORF">BdWA1_002903</name>
    <name evidence="2" type="ORF">BdWA1_003930</name>
    <name evidence="1" type="ORF">BdWA1_004100</name>
</gene>
<dbReference type="EMBL" id="JALLKP010000004">
    <property type="protein sequence ID" value="KAK2195230.1"/>
    <property type="molecule type" value="Genomic_DNA"/>
</dbReference>
<dbReference type="EMBL" id="JALLKP010000079">
    <property type="protein sequence ID" value="KAK2194592.1"/>
    <property type="molecule type" value="Genomic_DNA"/>
</dbReference>
<comment type="caution">
    <text evidence="3">The sequence shown here is derived from an EMBL/GenBank/DDBJ whole genome shotgun (WGS) entry which is preliminary data.</text>
</comment>
<name>A0AAD9PI19_9APIC</name>
<dbReference type="InterPro" id="IPR011992">
    <property type="entry name" value="EF-hand-dom_pair"/>
</dbReference>
<dbReference type="AlphaFoldDB" id="A0AAD9PI19"/>
<dbReference type="RefSeq" id="XP_067802073.1">
    <property type="nucleotide sequence ID" value="XM_067947922.1"/>
</dbReference>
<evidence type="ECO:0000313" key="2">
    <source>
        <dbReference type="EMBL" id="KAK2194592.1"/>
    </source>
</evidence>
<proteinExistence type="predicted"/>
<dbReference type="EMBL" id="JALLKP010000125">
    <property type="protein sequence ID" value="KAK2194429.1"/>
    <property type="molecule type" value="Genomic_DNA"/>
</dbReference>
<evidence type="ECO:0000313" key="3">
    <source>
        <dbReference type="EMBL" id="KAK2195230.1"/>
    </source>
</evidence>
<dbReference type="KEGG" id="bdw:94337200"/>